<sequence length="244" mass="27271">MSRLGDLIRTERIRQKLTPKQVARKCGVSESYLLAVEAGTRIIADDQARRILKSIGLKQQNEAEFTLDDIAATVDLVQVQPKMAAAVQAKKPVRKEAELAASTEDEEGVAGSVWLDALQSVLKRVPVMNAVMKPVSYQLVPVENGRIEGANPDKVFFYLAPDDSMRGFRIHKGDIVLTVPANSPVDGAVMLMTYNEHRYLRKIKLLDDRNVLLQSYDRQYEAETVPINEIGFIARCVKVTFELT</sequence>
<protein>
    <submittedName>
        <fullName evidence="1">Peptidase S24-like</fullName>
    </submittedName>
</protein>
<name>A0AC61PQW4_9FIRM</name>
<proteinExistence type="predicted"/>
<evidence type="ECO:0000313" key="2">
    <source>
        <dbReference type="Proteomes" id="UP000192328"/>
    </source>
</evidence>
<dbReference type="EMBL" id="FWXZ01000012">
    <property type="protein sequence ID" value="SMC94345.1"/>
    <property type="molecule type" value="Genomic_DNA"/>
</dbReference>
<reference evidence="1" key="1">
    <citation type="submission" date="2017-04" db="EMBL/GenBank/DDBJ databases">
        <authorList>
            <person name="Varghese N."/>
            <person name="Submissions S."/>
        </authorList>
    </citation>
    <scope>NUCLEOTIDE SEQUENCE</scope>
    <source>
        <strain evidence="1">WTE2008</strain>
    </source>
</reference>
<evidence type="ECO:0000313" key="1">
    <source>
        <dbReference type="EMBL" id="SMC94345.1"/>
    </source>
</evidence>
<keyword evidence="2" id="KW-1185">Reference proteome</keyword>
<comment type="caution">
    <text evidence="1">The sequence shown here is derived from an EMBL/GenBank/DDBJ whole genome shotgun (WGS) entry which is preliminary data.</text>
</comment>
<dbReference type="Proteomes" id="UP000192328">
    <property type="component" value="Unassembled WGS sequence"/>
</dbReference>
<accession>A0AC61PQW4</accession>
<organism evidence="1 2">
    <name type="scientific">Aristaeella lactis</name>
    <dbReference type="NCBI Taxonomy" id="3046383"/>
    <lineage>
        <taxon>Bacteria</taxon>
        <taxon>Bacillati</taxon>
        <taxon>Bacillota</taxon>
        <taxon>Clostridia</taxon>
        <taxon>Eubacteriales</taxon>
        <taxon>Aristaeellaceae</taxon>
        <taxon>Aristaeella</taxon>
    </lineage>
</organism>
<gene>
    <name evidence="1" type="ORF">SAMN06297397_0140</name>
</gene>